<dbReference type="RefSeq" id="WP_277733341.1">
    <property type="nucleotide sequence ID" value="NZ_CP120733.1"/>
</dbReference>
<evidence type="ECO:0000313" key="2">
    <source>
        <dbReference type="Proteomes" id="UP001222800"/>
    </source>
</evidence>
<name>A0ABY8EEE2_9FIRM</name>
<reference evidence="1 2" key="1">
    <citation type="submission" date="2023-03" db="EMBL/GenBank/DDBJ databases">
        <title>Complete genome sequence of Tepidibacter sp. SWIR-1, isolated from a deep-sea hydrothermal vent.</title>
        <authorList>
            <person name="Li X."/>
        </authorList>
    </citation>
    <scope>NUCLEOTIDE SEQUENCE [LARGE SCALE GENOMIC DNA]</scope>
    <source>
        <strain evidence="1 2">SWIR-1</strain>
    </source>
</reference>
<keyword evidence="2" id="KW-1185">Reference proteome</keyword>
<gene>
    <name evidence="1" type="ORF">P4S50_04370</name>
</gene>
<organism evidence="1 2">
    <name type="scientific">Tepidibacter hydrothermalis</name>
    <dbReference type="NCBI Taxonomy" id="3036126"/>
    <lineage>
        <taxon>Bacteria</taxon>
        <taxon>Bacillati</taxon>
        <taxon>Bacillota</taxon>
        <taxon>Clostridia</taxon>
        <taxon>Peptostreptococcales</taxon>
        <taxon>Peptostreptococcaceae</taxon>
        <taxon>Tepidibacter</taxon>
    </lineage>
</organism>
<dbReference type="Proteomes" id="UP001222800">
    <property type="component" value="Chromosome"/>
</dbReference>
<proteinExistence type="predicted"/>
<dbReference type="EMBL" id="CP120733">
    <property type="protein sequence ID" value="WFD11318.1"/>
    <property type="molecule type" value="Genomic_DNA"/>
</dbReference>
<accession>A0ABY8EEE2</accession>
<protein>
    <submittedName>
        <fullName evidence="1">Uncharacterized protein</fullName>
    </submittedName>
</protein>
<sequence length="233" mass="28009">MIKLFNYCVTDIVVKNLEEILDKEYTEITKEEFEGLLHEYKHDSENEYLWSDEDENVICSLDFGNPATSGTTNCFYKINDLGIYIAEDNNRCEYFYYGDIGDTSQFIDYYLNYCTINNEFIIKSIYKLTWYDESDDCYKAVKDFIKEYTDDEDGKDLIEFHGNDLSCLNQKIQEFVNDFETEDFKIGTYLGNSIYKIKKKLYYLTDDSYVFNTEYHWYLKEVGEKCYEYFEKY</sequence>
<evidence type="ECO:0000313" key="1">
    <source>
        <dbReference type="EMBL" id="WFD11318.1"/>
    </source>
</evidence>